<gene>
    <name evidence="1" type="ORF">PACLA_8A053297</name>
</gene>
<name>A0A6S7H296_PARCT</name>
<organism evidence="1 2">
    <name type="scientific">Paramuricea clavata</name>
    <name type="common">Red gorgonian</name>
    <name type="synonym">Violescent sea-whip</name>
    <dbReference type="NCBI Taxonomy" id="317549"/>
    <lineage>
        <taxon>Eukaryota</taxon>
        <taxon>Metazoa</taxon>
        <taxon>Cnidaria</taxon>
        <taxon>Anthozoa</taxon>
        <taxon>Octocorallia</taxon>
        <taxon>Malacalcyonacea</taxon>
        <taxon>Plexauridae</taxon>
        <taxon>Paramuricea</taxon>
    </lineage>
</organism>
<protein>
    <submittedName>
        <fullName evidence="1">Uncharacterized protein</fullName>
    </submittedName>
</protein>
<sequence length="183" mass="21678">MDELNFGGKDYGNKGLMNLELQNKYIGKNEDRTVVCKELQEDEKLLSFIKTFTAETTYKLVGNRAWPAVINRGAIVTFPYVYFYLLDLKIKSNGRRVVKVGFVCWSQAVYAVIYIEFNVYPTRSTYVARKKWRLPYSEIIQPIEILNFDSERTQEENISFVRSQAYRFFFNVFVDMCIMYRMH</sequence>
<dbReference type="AlphaFoldDB" id="A0A6S7H296"/>
<comment type="caution">
    <text evidence="1">The sequence shown here is derived from an EMBL/GenBank/DDBJ whole genome shotgun (WGS) entry which is preliminary data.</text>
</comment>
<dbReference type="EMBL" id="CACRXK020003410">
    <property type="protein sequence ID" value="CAB3998673.1"/>
    <property type="molecule type" value="Genomic_DNA"/>
</dbReference>
<dbReference type="Proteomes" id="UP001152795">
    <property type="component" value="Unassembled WGS sequence"/>
</dbReference>
<accession>A0A6S7H296</accession>
<reference evidence="1" key="1">
    <citation type="submission" date="2020-04" db="EMBL/GenBank/DDBJ databases">
        <authorList>
            <person name="Alioto T."/>
            <person name="Alioto T."/>
            <person name="Gomez Garrido J."/>
        </authorList>
    </citation>
    <scope>NUCLEOTIDE SEQUENCE</scope>
    <source>
        <strain evidence="1">A484AB</strain>
    </source>
</reference>
<evidence type="ECO:0000313" key="1">
    <source>
        <dbReference type="EMBL" id="CAB3998673.1"/>
    </source>
</evidence>
<proteinExistence type="predicted"/>
<keyword evidence="2" id="KW-1185">Reference proteome</keyword>
<evidence type="ECO:0000313" key="2">
    <source>
        <dbReference type="Proteomes" id="UP001152795"/>
    </source>
</evidence>